<protein>
    <recommendedName>
        <fullName evidence="2">AB hydrolase-1 domain-containing protein</fullName>
    </recommendedName>
</protein>
<name>A0A6C0IVF8_9ZZZZ</name>
<organism evidence="1">
    <name type="scientific">viral metagenome</name>
    <dbReference type="NCBI Taxonomy" id="1070528"/>
    <lineage>
        <taxon>unclassified sequences</taxon>
        <taxon>metagenomes</taxon>
        <taxon>organismal metagenomes</taxon>
    </lineage>
</organism>
<reference evidence="1" key="1">
    <citation type="journal article" date="2020" name="Nature">
        <title>Giant virus diversity and host interactions through global metagenomics.</title>
        <authorList>
            <person name="Schulz F."/>
            <person name="Roux S."/>
            <person name="Paez-Espino D."/>
            <person name="Jungbluth S."/>
            <person name="Walsh D.A."/>
            <person name="Denef V.J."/>
            <person name="McMahon K.D."/>
            <person name="Konstantinidis K.T."/>
            <person name="Eloe-Fadrosh E.A."/>
            <person name="Kyrpides N.C."/>
            <person name="Woyke T."/>
        </authorList>
    </citation>
    <scope>NUCLEOTIDE SEQUENCE</scope>
    <source>
        <strain evidence="1">GVMAG-M-3300024302-11</strain>
    </source>
</reference>
<dbReference type="InterPro" id="IPR029058">
    <property type="entry name" value="AB_hydrolase_fold"/>
</dbReference>
<evidence type="ECO:0008006" key="2">
    <source>
        <dbReference type="Google" id="ProtNLM"/>
    </source>
</evidence>
<dbReference type="SUPFAM" id="SSF53474">
    <property type="entry name" value="alpha/beta-Hydrolases"/>
    <property type="match status" value="1"/>
</dbReference>
<evidence type="ECO:0000313" key="1">
    <source>
        <dbReference type="EMBL" id="QHT96386.1"/>
    </source>
</evidence>
<accession>A0A6C0IVF8</accession>
<dbReference type="EMBL" id="MN740256">
    <property type="protein sequence ID" value="QHT96386.1"/>
    <property type="molecule type" value="Genomic_DNA"/>
</dbReference>
<dbReference type="AlphaFoldDB" id="A0A6C0IVF8"/>
<proteinExistence type="predicted"/>
<sequence>MTITKKPLFWGSCIALSWLLFELGIDKFYKYRLKQYILKFISSSKLSQYCKYYKIKFKHIKKDLGSIKKIEKDYVINTMNKTFYEPNIINIKVALKELKLFNNMVRNVTITSQYLNNVDNMLWYPYTCRFLLSSINNYNLLSWKFRYNLSILQVKKHTMYLIKPYNGISTKTIIIFLGLGGILAPFEKIISMLIENNYQIYIPLYGPTQASLVFNLDCHEAEFNIDIHQYLVEKNITNINILAWSLGGILYKGFEYVTNYHNIIKINKVFLFEPLLSMRGCIDVYFAQVRPYNQTFKIITHVSIDKYTMYDKILSYFIHNIVGVGTANSFGCFKSIELLFDKYDYSRYLFISSDDIVMNLSLDSSLINNNFDKNNIYHRRGYHGGWLNSKSLETTFKQLL</sequence>